<comment type="caution">
    <text evidence="1">The sequence shown here is derived from an EMBL/GenBank/DDBJ whole genome shotgun (WGS) entry which is preliminary data.</text>
</comment>
<evidence type="ECO:0000313" key="1">
    <source>
        <dbReference type="EMBL" id="EKD29655.1"/>
    </source>
</evidence>
<sequence>MTTLTLDDNVKLSKTRFTNMTDLYQFIIDNQIITEVWYLNTDSLSRESKRLFEESKESSSLINI</sequence>
<proteinExistence type="predicted"/>
<dbReference type="AlphaFoldDB" id="K1XHA0"/>
<name>K1XHA0_9BACT</name>
<protein>
    <submittedName>
        <fullName evidence="1">Uncharacterized protein</fullName>
    </submittedName>
</protein>
<dbReference type="EMBL" id="AMFJ01034321">
    <property type="protein sequence ID" value="EKD29655.1"/>
    <property type="molecule type" value="Genomic_DNA"/>
</dbReference>
<organism evidence="1">
    <name type="scientific">uncultured bacterium</name>
    <name type="common">gcode 4</name>
    <dbReference type="NCBI Taxonomy" id="1234023"/>
    <lineage>
        <taxon>Bacteria</taxon>
        <taxon>environmental samples</taxon>
    </lineage>
</organism>
<gene>
    <name evidence="1" type="ORF">ACD_78C00321G0003</name>
</gene>
<accession>K1XHA0</accession>
<reference evidence="1" key="1">
    <citation type="journal article" date="2012" name="Science">
        <title>Fermentation, hydrogen, and sulfur metabolism in multiple uncultivated bacterial phyla.</title>
        <authorList>
            <person name="Wrighton K.C."/>
            <person name="Thomas B.C."/>
            <person name="Sharon I."/>
            <person name="Miller C.S."/>
            <person name="Castelle C.J."/>
            <person name="VerBerkmoes N.C."/>
            <person name="Wilkins M.J."/>
            <person name="Hettich R.L."/>
            <person name="Lipton M.S."/>
            <person name="Williams K.H."/>
            <person name="Long P.E."/>
            <person name="Banfield J.F."/>
        </authorList>
    </citation>
    <scope>NUCLEOTIDE SEQUENCE [LARGE SCALE GENOMIC DNA]</scope>
</reference>